<dbReference type="InterPro" id="IPR015932">
    <property type="entry name" value="Aconitase_dom2"/>
</dbReference>
<dbReference type="InterPro" id="IPR000573">
    <property type="entry name" value="AconitaseA/IPMdHydase_ssu_swvl"/>
</dbReference>
<comment type="cofactor">
    <cofactor evidence="1">
        <name>[4Fe-4S] cluster</name>
        <dbReference type="ChEBI" id="CHEBI:49883"/>
    </cofactor>
</comment>
<protein>
    <submittedName>
        <fullName evidence="9">Hydratase</fullName>
    </submittedName>
</protein>
<evidence type="ECO:0000256" key="2">
    <source>
        <dbReference type="ARBA" id="ARBA00007185"/>
    </source>
</evidence>
<name>A0ABS5PMF5_9FIRM</name>
<evidence type="ECO:0000259" key="8">
    <source>
        <dbReference type="Pfam" id="PF00694"/>
    </source>
</evidence>
<sequence>MIKLDSNGTFVFKGQTILDAPQVSSPDALNLFLTNQGLEPMALESEADLKQLKKNTIAYGILQAHNTSDNTQQLQIKFDSMASHDITYVGIVQTAKASGLTSFPMPYVLTNCHNSLCAVGGTINEDDHVFGLSAAKKYGGIYVPAHQAVIHQYMREMMAGCGKMILGSDSHTRYGALGTMAIGEGGPELVKQLLSKTYDISMPEIIAVYLEGEVSPGVGPQDVALALIGKVFTSGFVKNKVLEFIGPGIEKLTIDFRNGIDVMTTETTCLSSIWMTDDKVKDYYAAHHRTESYAALTPGDIAYYDGLVHIDLNKIVPMIALPFHPSNVYTLDELIANPYDILGKVEKESKAQLENPNVHFKLTDKIIDGKIMVNQGVIAGCAGGTFENVYLASEILKQKSIGNDYFKLSVYPSSQPVFMDLIHHGAITNLMAAGAEVKTAFCGPCFGAGDVPANNGLSIRHTTRNFPSREGSKPGSGQIASVALMDARSIAATSANGGILTSATAMRFANEAPKYTFNEEVYNHRVYFGFGKANPDETLKYGPNIADWPEMPSLKPHLLLKMASVINDPVTTTDELIPSGETSSYRSNPLKLAEFTLSRKDPGYVNRAKAAHELAKLVISANTLDELDPENELYTIFKSLCPDKASCDNLLQNTLFGSTIFAVKPGDGSAREQAASCQKVLGGLANIVNDYATKRYRSNLINWGMLPFTFPEGESYAFKRDDYVFIKDVKKGILNANEQFDAVVLSKSNSGHFEQHAITLEIKGLTDDERAILLAGCLINYNAPAQTTIGSLS</sequence>
<evidence type="ECO:0000313" key="10">
    <source>
        <dbReference type="Proteomes" id="UP000746471"/>
    </source>
</evidence>
<keyword evidence="4" id="KW-0479">Metal-binding</keyword>
<evidence type="ECO:0000256" key="3">
    <source>
        <dbReference type="ARBA" id="ARBA00011245"/>
    </source>
</evidence>
<dbReference type="PANTHER" id="PTHR43160:SF3">
    <property type="entry name" value="ACONITATE HYDRATASE, MITOCHONDRIAL"/>
    <property type="match status" value="1"/>
</dbReference>
<organism evidence="9 10">
    <name type="scientific">Fusibacter paucivorans</name>
    <dbReference type="NCBI Taxonomy" id="76009"/>
    <lineage>
        <taxon>Bacteria</taxon>
        <taxon>Bacillati</taxon>
        <taxon>Bacillota</taxon>
        <taxon>Clostridia</taxon>
        <taxon>Eubacteriales</taxon>
        <taxon>Eubacteriales Family XII. Incertae Sedis</taxon>
        <taxon>Fusibacter</taxon>
    </lineage>
</organism>
<evidence type="ECO:0000256" key="5">
    <source>
        <dbReference type="ARBA" id="ARBA00023004"/>
    </source>
</evidence>
<keyword evidence="6" id="KW-0411">Iron-sulfur</keyword>
<dbReference type="PANTHER" id="PTHR43160">
    <property type="entry name" value="ACONITATE HYDRATASE B"/>
    <property type="match status" value="1"/>
</dbReference>
<dbReference type="InterPro" id="IPR015928">
    <property type="entry name" value="Aconitase/3IPM_dehydase_swvl"/>
</dbReference>
<keyword evidence="10" id="KW-1185">Reference proteome</keyword>
<dbReference type="RefSeq" id="WP_213235828.1">
    <property type="nucleotide sequence ID" value="NZ_JAHBCL010000007.1"/>
</dbReference>
<dbReference type="Gene3D" id="3.20.19.10">
    <property type="entry name" value="Aconitase, domain 4"/>
    <property type="match status" value="1"/>
</dbReference>
<feature type="domain" description="Aconitase A/isopropylmalate dehydratase small subunit swivel" evidence="8">
    <location>
        <begin position="666"/>
        <end position="712"/>
    </location>
</feature>
<dbReference type="Proteomes" id="UP000746471">
    <property type="component" value="Unassembled WGS sequence"/>
</dbReference>
<dbReference type="NCBIfam" id="NF008503">
    <property type="entry name" value="PRK11413.1"/>
    <property type="match status" value="1"/>
</dbReference>
<gene>
    <name evidence="9" type="ORF">KHM83_05090</name>
</gene>
<keyword evidence="5" id="KW-0408">Iron</keyword>
<dbReference type="Pfam" id="PF00330">
    <property type="entry name" value="Aconitase"/>
    <property type="match status" value="1"/>
</dbReference>
<dbReference type="Pfam" id="PF00694">
    <property type="entry name" value="Aconitase_C"/>
    <property type="match status" value="1"/>
</dbReference>
<dbReference type="InterPro" id="IPR015931">
    <property type="entry name" value="Acnase/IPM_dHydase_lsu_aba_1/3"/>
</dbReference>
<evidence type="ECO:0000259" key="7">
    <source>
        <dbReference type="Pfam" id="PF00330"/>
    </source>
</evidence>
<dbReference type="InterPro" id="IPR001030">
    <property type="entry name" value="Acoase/IPM_deHydtase_lsu_aba"/>
</dbReference>
<comment type="subunit">
    <text evidence="3">Monomer.</text>
</comment>
<evidence type="ECO:0000256" key="4">
    <source>
        <dbReference type="ARBA" id="ARBA00022723"/>
    </source>
</evidence>
<proteinExistence type="inferred from homology"/>
<dbReference type="EMBL" id="JAHBCL010000007">
    <property type="protein sequence ID" value="MBS7526042.1"/>
    <property type="molecule type" value="Genomic_DNA"/>
</dbReference>
<dbReference type="PRINTS" id="PR00415">
    <property type="entry name" value="ACONITASE"/>
</dbReference>
<dbReference type="SUPFAM" id="SSF53732">
    <property type="entry name" value="Aconitase iron-sulfur domain"/>
    <property type="match status" value="1"/>
</dbReference>
<dbReference type="Gene3D" id="3.40.1060.10">
    <property type="entry name" value="Aconitase, Domain 2"/>
    <property type="match status" value="1"/>
</dbReference>
<evidence type="ECO:0000313" key="9">
    <source>
        <dbReference type="EMBL" id="MBS7526042.1"/>
    </source>
</evidence>
<evidence type="ECO:0000256" key="6">
    <source>
        <dbReference type="ARBA" id="ARBA00023014"/>
    </source>
</evidence>
<dbReference type="SUPFAM" id="SSF52016">
    <property type="entry name" value="LeuD/IlvD-like"/>
    <property type="match status" value="1"/>
</dbReference>
<evidence type="ECO:0000256" key="1">
    <source>
        <dbReference type="ARBA" id="ARBA00001966"/>
    </source>
</evidence>
<comment type="similarity">
    <text evidence="2">Belongs to the aconitase/IPM isomerase family.</text>
</comment>
<comment type="caution">
    <text evidence="9">The sequence shown here is derived from an EMBL/GenBank/DDBJ whole genome shotgun (WGS) entry which is preliminary data.</text>
</comment>
<feature type="domain" description="Aconitase/3-isopropylmalate dehydratase large subunit alpha/beta/alpha" evidence="7">
    <location>
        <begin position="61"/>
        <end position="491"/>
    </location>
</feature>
<reference evidence="9 10" key="1">
    <citation type="submission" date="2021-05" db="EMBL/GenBank/DDBJ databases">
        <title>Fusibacter ferrireducens sp. nov., an anaerobic, sulfur- and Fe-reducing bacterium isolated from the mangrove sediment.</title>
        <authorList>
            <person name="Qiu D."/>
        </authorList>
    </citation>
    <scope>NUCLEOTIDE SEQUENCE [LARGE SCALE GENOMIC DNA]</scope>
    <source>
        <strain evidence="9 10">DSM 12116</strain>
    </source>
</reference>
<dbReference type="InterPro" id="IPR050926">
    <property type="entry name" value="Aconitase/IPM_isomerase"/>
</dbReference>
<accession>A0ABS5PMF5</accession>
<dbReference type="InterPro" id="IPR036008">
    <property type="entry name" value="Aconitase_4Fe-4S_dom"/>
</dbReference>
<dbReference type="Gene3D" id="3.30.499.10">
    <property type="entry name" value="Aconitase, domain 3"/>
    <property type="match status" value="2"/>
</dbReference>